<reference evidence="2 3" key="1">
    <citation type="journal article" date="2019" name="Commun. Biol.">
        <title>The bagworm genome reveals a unique fibroin gene that provides high tensile strength.</title>
        <authorList>
            <person name="Kono N."/>
            <person name="Nakamura H."/>
            <person name="Ohtoshi R."/>
            <person name="Tomita M."/>
            <person name="Numata K."/>
            <person name="Arakawa K."/>
        </authorList>
    </citation>
    <scope>NUCLEOTIDE SEQUENCE [LARGE SCALE GENOMIC DNA]</scope>
</reference>
<protein>
    <submittedName>
        <fullName evidence="2">Uncharacterized protein</fullName>
    </submittedName>
</protein>
<dbReference type="Proteomes" id="UP000299102">
    <property type="component" value="Unassembled WGS sequence"/>
</dbReference>
<dbReference type="EMBL" id="BGZK01000204">
    <property type="protein sequence ID" value="GBP28210.1"/>
    <property type="molecule type" value="Genomic_DNA"/>
</dbReference>
<sequence>MVGYTLNVKVFQAIARGLNSNSVPFDSKSAISRRGARRPRRPRRLTRAGVSRRDKLSSRSALTYGLMKESSGGPLPLDQLTCPPSTSSPSYIVLLPKRRAVRWRFLWGR</sequence>
<keyword evidence="3" id="KW-1185">Reference proteome</keyword>
<evidence type="ECO:0000256" key="1">
    <source>
        <dbReference type="SAM" id="MobiDB-lite"/>
    </source>
</evidence>
<accession>A0A4C1UPS1</accession>
<feature type="compositionally biased region" description="Basic residues" evidence="1">
    <location>
        <begin position="34"/>
        <end position="46"/>
    </location>
</feature>
<comment type="caution">
    <text evidence="2">The sequence shown here is derived from an EMBL/GenBank/DDBJ whole genome shotgun (WGS) entry which is preliminary data.</text>
</comment>
<evidence type="ECO:0000313" key="3">
    <source>
        <dbReference type="Proteomes" id="UP000299102"/>
    </source>
</evidence>
<organism evidence="2 3">
    <name type="scientific">Eumeta variegata</name>
    <name type="common">Bagworm moth</name>
    <name type="synonym">Eumeta japonica</name>
    <dbReference type="NCBI Taxonomy" id="151549"/>
    <lineage>
        <taxon>Eukaryota</taxon>
        <taxon>Metazoa</taxon>
        <taxon>Ecdysozoa</taxon>
        <taxon>Arthropoda</taxon>
        <taxon>Hexapoda</taxon>
        <taxon>Insecta</taxon>
        <taxon>Pterygota</taxon>
        <taxon>Neoptera</taxon>
        <taxon>Endopterygota</taxon>
        <taxon>Lepidoptera</taxon>
        <taxon>Glossata</taxon>
        <taxon>Ditrysia</taxon>
        <taxon>Tineoidea</taxon>
        <taxon>Psychidae</taxon>
        <taxon>Oiketicinae</taxon>
        <taxon>Eumeta</taxon>
    </lineage>
</organism>
<name>A0A4C1UPS1_EUMVA</name>
<dbReference type="AlphaFoldDB" id="A0A4C1UPS1"/>
<evidence type="ECO:0000313" key="2">
    <source>
        <dbReference type="EMBL" id="GBP28210.1"/>
    </source>
</evidence>
<proteinExistence type="predicted"/>
<feature type="region of interest" description="Disordered" evidence="1">
    <location>
        <begin position="21"/>
        <end position="55"/>
    </location>
</feature>
<gene>
    <name evidence="2" type="ORF">EVAR_19058_1</name>
</gene>